<dbReference type="Proteomes" id="UP000001059">
    <property type="component" value="Chromosome"/>
</dbReference>
<dbReference type="HOGENOM" id="CLU_2985716_0_0_2"/>
<dbReference type="GeneID" id="43321353"/>
<dbReference type="STRING" id="547558.Mmah_1656"/>
<keyword evidence="1" id="KW-0812">Transmembrane</keyword>
<protein>
    <submittedName>
        <fullName evidence="2">Uncharacterized protein</fullName>
    </submittedName>
</protein>
<keyword evidence="1" id="KW-0472">Membrane</keyword>
<evidence type="ECO:0000313" key="3">
    <source>
        <dbReference type="Proteomes" id="UP000001059"/>
    </source>
</evidence>
<organism evidence="2 3">
    <name type="scientific">Methanohalophilus mahii (strain ATCC 35705 / DSM 5219 / SLP)</name>
    <dbReference type="NCBI Taxonomy" id="547558"/>
    <lineage>
        <taxon>Archaea</taxon>
        <taxon>Methanobacteriati</taxon>
        <taxon>Methanobacteriota</taxon>
        <taxon>Stenosarchaea group</taxon>
        <taxon>Methanomicrobia</taxon>
        <taxon>Methanosarcinales</taxon>
        <taxon>Methanosarcinaceae</taxon>
        <taxon>Methanohalophilus</taxon>
    </lineage>
</organism>
<dbReference type="KEGG" id="mmh:Mmah_1656"/>
<evidence type="ECO:0000256" key="1">
    <source>
        <dbReference type="SAM" id="Phobius"/>
    </source>
</evidence>
<evidence type="ECO:0000313" key="2">
    <source>
        <dbReference type="EMBL" id="ADE37152.1"/>
    </source>
</evidence>
<keyword evidence="1" id="KW-1133">Transmembrane helix</keyword>
<dbReference type="EMBL" id="CP001994">
    <property type="protein sequence ID" value="ADE37152.1"/>
    <property type="molecule type" value="Genomic_DNA"/>
</dbReference>
<gene>
    <name evidence="2" type="ordered locus">Mmah_1656</name>
</gene>
<dbReference type="AlphaFoldDB" id="D5E7L4"/>
<keyword evidence="3" id="KW-1185">Reference proteome</keyword>
<accession>D5E7L4</accession>
<proteinExistence type="predicted"/>
<name>D5E7L4_METMS</name>
<dbReference type="OrthoDB" id="89900at2157"/>
<feature type="transmembrane region" description="Helical" evidence="1">
    <location>
        <begin position="12"/>
        <end position="30"/>
    </location>
</feature>
<sequence>MNEFKNELQDRYYTEGFISNFLAIIIGIITRSDVVKSYDREIVNIMQTEKNLKQGGR</sequence>
<reference evidence="2 3" key="1">
    <citation type="submission" date="2010-03" db="EMBL/GenBank/DDBJ databases">
        <title>The complete genome of Methanohalophilus mahii DSM 5219.</title>
        <authorList>
            <consortium name="US DOE Joint Genome Institute (JGI-PGF)"/>
            <person name="Lucas S."/>
            <person name="Copeland A."/>
            <person name="Lapidus A."/>
            <person name="Glavina del Rio T."/>
            <person name="Dalin E."/>
            <person name="Tice H."/>
            <person name="Bruce D."/>
            <person name="Goodwin L."/>
            <person name="Pitluck S."/>
            <person name="Kyrpides N."/>
            <person name="Mavromatis K."/>
            <person name="Ivanova N."/>
            <person name="Lykidis A."/>
            <person name="Saunders E."/>
            <person name="Brettin T."/>
            <person name="Detter J.C."/>
            <person name="Han C."/>
            <person name="Land M."/>
            <person name="Hauser L."/>
            <person name="Markowitz V."/>
            <person name="Cheng J.-F."/>
            <person name="Hugenholtz P."/>
            <person name="Woyke T."/>
            <person name="Wu D."/>
            <person name="Spring S."/>
            <person name="Schneider S."/>
            <person name="Schroeder M."/>
            <person name="Klenk H.-P."/>
            <person name="Eisen J.A."/>
        </authorList>
    </citation>
    <scope>NUCLEOTIDE SEQUENCE [LARGE SCALE GENOMIC DNA]</scope>
    <source>
        <strain evidence="3">ATCC 35705 / DSM 5219 / SLP</strain>
    </source>
</reference>
<dbReference type="RefSeq" id="WP_013038094.1">
    <property type="nucleotide sequence ID" value="NC_014002.1"/>
</dbReference>